<evidence type="ECO:0000313" key="11">
    <source>
        <dbReference type="Proteomes" id="UP000018291"/>
    </source>
</evidence>
<dbReference type="HOGENOM" id="CLU_014841_3_2_11"/>
<dbReference type="SMART" id="SM00465">
    <property type="entry name" value="GIYc"/>
    <property type="match status" value="1"/>
</dbReference>
<dbReference type="InterPro" id="IPR047296">
    <property type="entry name" value="GIY-YIG_UvrC_Cho"/>
</dbReference>
<keyword evidence="2 6" id="KW-0227">DNA damage</keyword>
<dbReference type="Gene3D" id="4.10.860.10">
    <property type="entry name" value="UVR domain"/>
    <property type="match status" value="1"/>
</dbReference>
<dbReference type="FunFam" id="3.40.1440.10:FF:000001">
    <property type="entry name" value="UvrABC system protein C"/>
    <property type="match status" value="1"/>
</dbReference>
<dbReference type="OrthoDB" id="9804933at2"/>
<dbReference type="InterPro" id="IPR050066">
    <property type="entry name" value="UvrABC_protein_C"/>
</dbReference>
<comment type="caution">
    <text evidence="10">The sequence shown here is derived from an EMBL/GenBank/DDBJ whole genome shotgun (WGS) entry which is preliminary data.</text>
</comment>
<evidence type="ECO:0000259" key="7">
    <source>
        <dbReference type="PROSITE" id="PS50151"/>
    </source>
</evidence>
<dbReference type="Pfam" id="PF22920">
    <property type="entry name" value="UvrC_RNaseH"/>
    <property type="match status" value="1"/>
</dbReference>
<evidence type="ECO:0000256" key="1">
    <source>
        <dbReference type="ARBA" id="ARBA00022490"/>
    </source>
</evidence>
<reference evidence="10 11" key="1">
    <citation type="journal article" date="2013" name="ISME J.">
        <title>Metabolic model for the filamentous 'Candidatus Microthrix parvicella' based on genomic and metagenomic analyses.</title>
        <authorList>
            <person name="Jon McIlroy S."/>
            <person name="Kristiansen R."/>
            <person name="Albertsen M."/>
            <person name="Michael Karst S."/>
            <person name="Rossetti S."/>
            <person name="Lund Nielsen J."/>
            <person name="Tandoi V."/>
            <person name="James Seviour R."/>
            <person name="Nielsen P.H."/>
        </authorList>
    </citation>
    <scope>NUCLEOTIDE SEQUENCE [LARGE SCALE GENOMIC DNA]</scope>
    <source>
        <strain evidence="10 11">RN1</strain>
    </source>
</reference>
<keyword evidence="5 6" id="KW-0234">DNA repair</keyword>
<dbReference type="EMBL" id="CANL01000045">
    <property type="protein sequence ID" value="CCM64954.1"/>
    <property type="molecule type" value="Genomic_DNA"/>
</dbReference>
<dbReference type="HAMAP" id="MF_00203">
    <property type="entry name" value="UvrC"/>
    <property type="match status" value="1"/>
</dbReference>
<dbReference type="STRING" id="1229780.BN381_50096"/>
<keyword evidence="6" id="KW-0742">SOS response</keyword>
<evidence type="ECO:0000259" key="9">
    <source>
        <dbReference type="PROSITE" id="PS50165"/>
    </source>
</evidence>
<dbReference type="InterPro" id="IPR038476">
    <property type="entry name" value="UvrC_RNase_H_dom_sf"/>
</dbReference>
<accession>R4Z1Z9</accession>
<sequence length="633" mass="70897">MVERPPAGTIPDLPGSYQFRDAEGRIIYVGKAKSLRQRLSNYFADPRSLHVRTAQMVAAAETVEWITVRNEVEALMLEYNLIKTHRPRFNVRLVDDKSYPYLALTLGDEWPRAMVMRGKRKKPNRYFGPFAHAYAIRETLDLLLRTFPIRTCTDGKFKRYAAGGRPCLLFHIEKCSAPCVGEVSRDDYDAMLSDLSRFLEGDTQPVLDNLRGRMNDAATALEFEAAARLRDRLASVEKAIERQQMVAPTNENFDVVGLAEDELEAAAQVFHVRHGRVVGRNGFILDKALDLDTSETMAEVIEQLYADDPVVGLPSLVVVPAEPADVDIFTRWLSERRETSVEIRVPRRGDKRELLETVNRNATDTFTRHRLKRGSDHNSRAKALHQLQEALDLPEAPLRIECFDMSHLQGTDYVGSMVVLEDGLPKKSEYRRFKVRTVGGRYAGDSDDFAAMEEVVTRRLKAYVADRELPLAQRGKFQYPPQLLLVDGGKGQLAAAVRALESVGLDSEIPVAALAKRFEEVFVPDSEQPMEVPRGSDALFMLQRIRDESHRFAIGYHRTLREKRSTASVLDDVVGLGPTRKKRLLAEAGGIAKLRAAEPGELRAFSWLPDAVADGVWEALHGIPVARGPAGAG</sequence>
<dbReference type="Pfam" id="PF01541">
    <property type="entry name" value="GIY-YIG"/>
    <property type="match status" value="1"/>
</dbReference>
<dbReference type="PROSITE" id="PS50151">
    <property type="entry name" value="UVR"/>
    <property type="match status" value="1"/>
</dbReference>
<dbReference type="GO" id="GO:0009432">
    <property type="term" value="P:SOS response"/>
    <property type="evidence" value="ECO:0007669"/>
    <property type="project" value="UniProtKB-UniRule"/>
</dbReference>
<evidence type="ECO:0000259" key="8">
    <source>
        <dbReference type="PROSITE" id="PS50164"/>
    </source>
</evidence>
<dbReference type="InterPro" id="IPR010994">
    <property type="entry name" value="RuvA_2-like"/>
</dbReference>
<comment type="similarity">
    <text evidence="6">Belongs to the UvrC family.</text>
</comment>
<dbReference type="InterPro" id="IPR001943">
    <property type="entry name" value="UVR_dom"/>
</dbReference>
<feature type="domain" description="UvrC family homology region profile" evidence="9">
    <location>
        <begin position="255"/>
        <end position="500"/>
    </location>
</feature>
<dbReference type="GO" id="GO:0009380">
    <property type="term" value="C:excinuclease repair complex"/>
    <property type="evidence" value="ECO:0007669"/>
    <property type="project" value="InterPro"/>
</dbReference>
<keyword evidence="3 6" id="KW-0228">DNA excision</keyword>
<dbReference type="Pfam" id="PF02151">
    <property type="entry name" value="UVR"/>
    <property type="match status" value="1"/>
</dbReference>
<dbReference type="GO" id="GO:0009381">
    <property type="term" value="F:excinuclease ABC activity"/>
    <property type="evidence" value="ECO:0007669"/>
    <property type="project" value="UniProtKB-UniRule"/>
</dbReference>
<comment type="subunit">
    <text evidence="6">Interacts with UvrB in an incision complex.</text>
</comment>
<comment type="function">
    <text evidence="6">The UvrABC repair system catalyzes the recognition and processing of DNA lesions. UvrC both incises the 5' and 3' sides of the lesion. The N-terminal half is responsible for the 3' incision and the C-terminal half is responsible for the 5' incision.</text>
</comment>
<dbReference type="Pfam" id="PF08459">
    <property type="entry name" value="UvrC_RNaseH_dom"/>
    <property type="match status" value="1"/>
</dbReference>
<dbReference type="Proteomes" id="UP000018291">
    <property type="component" value="Unassembled WGS sequence"/>
</dbReference>
<dbReference type="InterPro" id="IPR036876">
    <property type="entry name" value="UVR_dom_sf"/>
</dbReference>
<dbReference type="RefSeq" id="WP_012229325.1">
    <property type="nucleotide sequence ID" value="NZ_HG422565.1"/>
</dbReference>
<name>R4Z1Z9_9ACTN</name>
<dbReference type="GO" id="GO:0003677">
    <property type="term" value="F:DNA binding"/>
    <property type="evidence" value="ECO:0007669"/>
    <property type="project" value="UniProtKB-UniRule"/>
</dbReference>
<dbReference type="AlphaFoldDB" id="R4Z1Z9"/>
<dbReference type="Gene3D" id="3.30.420.340">
    <property type="entry name" value="UvrC, RNAse H endonuclease domain"/>
    <property type="match status" value="1"/>
</dbReference>
<dbReference type="SUPFAM" id="SSF47781">
    <property type="entry name" value="RuvA domain 2-like"/>
    <property type="match status" value="1"/>
</dbReference>
<evidence type="ECO:0000313" key="10">
    <source>
        <dbReference type="EMBL" id="CCM64954.1"/>
    </source>
</evidence>
<keyword evidence="11" id="KW-1185">Reference proteome</keyword>
<dbReference type="SUPFAM" id="SSF46600">
    <property type="entry name" value="C-terminal UvrC-binding domain of UvrB"/>
    <property type="match status" value="1"/>
</dbReference>
<dbReference type="InterPro" id="IPR001162">
    <property type="entry name" value="UvrC_RNase_H_dom"/>
</dbReference>
<dbReference type="SUPFAM" id="SSF82771">
    <property type="entry name" value="GIY-YIG endonuclease"/>
    <property type="match status" value="1"/>
</dbReference>
<dbReference type="InterPro" id="IPR004791">
    <property type="entry name" value="UvrC"/>
</dbReference>
<dbReference type="GO" id="GO:0005737">
    <property type="term" value="C:cytoplasm"/>
    <property type="evidence" value="ECO:0007669"/>
    <property type="project" value="UniProtKB-SubCell"/>
</dbReference>
<organism evidence="10 11">
    <name type="scientific">Candidatus Neomicrothrix parvicella RN1</name>
    <dbReference type="NCBI Taxonomy" id="1229780"/>
    <lineage>
        <taxon>Bacteria</taxon>
        <taxon>Bacillati</taxon>
        <taxon>Actinomycetota</taxon>
        <taxon>Acidimicrobiia</taxon>
        <taxon>Acidimicrobiales</taxon>
        <taxon>Microthrixaceae</taxon>
        <taxon>Candidatus Neomicrothrix</taxon>
    </lineage>
</organism>
<dbReference type="PROSITE" id="PS50165">
    <property type="entry name" value="UVRC"/>
    <property type="match status" value="1"/>
</dbReference>
<evidence type="ECO:0000256" key="5">
    <source>
        <dbReference type="ARBA" id="ARBA00023204"/>
    </source>
</evidence>
<dbReference type="Gene3D" id="3.40.1440.10">
    <property type="entry name" value="GIY-YIG endonuclease"/>
    <property type="match status" value="1"/>
</dbReference>
<dbReference type="CDD" id="cd10434">
    <property type="entry name" value="GIY-YIG_UvrC_Cho"/>
    <property type="match status" value="1"/>
</dbReference>
<dbReference type="NCBIfam" id="TIGR00194">
    <property type="entry name" value="uvrC"/>
    <property type="match status" value="1"/>
</dbReference>
<dbReference type="GO" id="GO:0006289">
    <property type="term" value="P:nucleotide-excision repair"/>
    <property type="evidence" value="ECO:0007669"/>
    <property type="project" value="UniProtKB-UniRule"/>
</dbReference>
<feature type="domain" description="UVR" evidence="7">
    <location>
        <begin position="204"/>
        <end position="239"/>
    </location>
</feature>
<proteinExistence type="inferred from homology"/>
<evidence type="ECO:0000256" key="3">
    <source>
        <dbReference type="ARBA" id="ARBA00022769"/>
    </source>
</evidence>
<dbReference type="InterPro" id="IPR000305">
    <property type="entry name" value="GIY-YIG_endonuc"/>
</dbReference>
<keyword evidence="1 6" id="KW-0963">Cytoplasm</keyword>
<dbReference type="NCBIfam" id="NF001824">
    <property type="entry name" value="PRK00558.1-5"/>
    <property type="match status" value="1"/>
</dbReference>
<dbReference type="PANTHER" id="PTHR30562">
    <property type="entry name" value="UVRC/OXIDOREDUCTASE"/>
    <property type="match status" value="1"/>
</dbReference>
<evidence type="ECO:0000256" key="6">
    <source>
        <dbReference type="HAMAP-Rule" id="MF_00203"/>
    </source>
</evidence>
<dbReference type="eggNOG" id="COG0322">
    <property type="taxonomic scope" value="Bacteria"/>
</dbReference>
<evidence type="ECO:0000256" key="2">
    <source>
        <dbReference type="ARBA" id="ARBA00022763"/>
    </source>
</evidence>
<evidence type="ECO:0000256" key="4">
    <source>
        <dbReference type="ARBA" id="ARBA00022881"/>
    </source>
</evidence>
<feature type="domain" description="GIY-YIG" evidence="8">
    <location>
        <begin position="12"/>
        <end position="91"/>
    </location>
</feature>
<dbReference type="Gene3D" id="1.10.150.20">
    <property type="entry name" value="5' to 3' exonuclease, C-terminal subdomain"/>
    <property type="match status" value="1"/>
</dbReference>
<dbReference type="PANTHER" id="PTHR30562:SF1">
    <property type="entry name" value="UVRABC SYSTEM PROTEIN C"/>
    <property type="match status" value="1"/>
</dbReference>
<dbReference type="PROSITE" id="PS50164">
    <property type="entry name" value="GIY_YIG"/>
    <property type="match status" value="1"/>
</dbReference>
<protein>
    <recommendedName>
        <fullName evidence="6">UvrABC system protein C</fullName>
        <shortName evidence="6">Protein UvrC</shortName>
    </recommendedName>
    <alternativeName>
        <fullName evidence="6">Excinuclease ABC subunit C</fullName>
    </alternativeName>
</protein>
<gene>
    <name evidence="6" type="primary">uvrC</name>
    <name evidence="10" type="ORF">BN381_50096</name>
</gene>
<comment type="subcellular location">
    <subcellularLocation>
        <location evidence="6">Cytoplasm</location>
    </subcellularLocation>
</comment>
<keyword evidence="4 6" id="KW-0267">Excision nuclease</keyword>
<dbReference type="InterPro" id="IPR035901">
    <property type="entry name" value="GIY-YIG_endonuc_sf"/>
</dbReference>